<comment type="caution">
    <text evidence="2">The sequence shown here is derived from an EMBL/GenBank/DDBJ whole genome shotgun (WGS) entry which is preliminary data.</text>
</comment>
<keyword evidence="3" id="KW-1185">Reference proteome</keyword>
<reference evidence="2" key="1">
    <citation type="submission" date="2023-08" db="EMBL/GenBank/DDBJ databases">
        <authorList>
            <person name="Chen Y."/>
            <person name="Shah S."/>
            <person name="Dougan E. K."/>
            <person name="Thang M."/>
            <person name="Chan C."/>
        </authorList>
    </citation>
    <scope>NUCLEOTIDE SEQUENCE</scope>
</reference>
<name>A0AA36JSA8_9DINO</name>
<evidence type="ECO:0000313" key="2">
    <source>
        <dbReference type="EMBL" id="CAJ1411513.1"/>
    </source>
</evidence>
<proteinExistence type="predicted"/>
<feature type="non-terminal residue" evidence="2">
    <location>
        <position position="265"/>
    </location>
</feature>
<accession>A0AA36JSA8</accession>
<gene>
    <name evidence="2" type="ORF">EVOR1521_LOCUS32064</name>
</gene>
<evidence type="ECO:0000256" key="1">
    <source>
        <dbReference type="SAM" id="Coils"/>
    </source>
</evidence>
<dbReference type="Proteomes" id="UP001178507">
    <property type="component" value="Unassembled WGS sequence"/>
</dbReference>
<dbReference type="EMBL" id="CAUJNA010003879">
    <property type="protein sequence ID" value="CAJ1411513.1"/>
    <property type="molecule type" value="Genomic_DNA"/>
</dbReference>
<sequence length="265" mass="31075">MTGERLEEEIKELKGLLATERQQLSEESQREKARAQDLDQQLAEIRSQAVTLKGQLDAANVELETNRLDWEQKLRDSGTENGKLEREKKELQEAALKAEQKYQEEVKLHASDAKELSSAQQRLLDLERGSQQLKLRQQDLVSEAEHAREERAEELISLRRRMEQAEEHARRLAEENSRYREQMVDFGRAVEGDAVREQVLAEMKKAREIGELERHRLELQKTQAAEDGKALRSENQRLREQLAKEQRENWRLQKDCKLEQQWGSQ</sequence>
<feature type="coiled-coil region" evidence="1">
    <location>
        <begin position="221"/>
        <end position="255"/>
    </location>
</feature>
<organism evidence="2 3">
    <name type="scientific">Effrenium voratum</name>
    <dbReference type="NCBI Taxonomy" id="2562239"/>
    <lineage>
        <taxon>Eukaryota</taxon>
        <taxon>Sar</taxon>
        <taxon>Alveolata</taxon>
        <taxon>Dinophyceae</taxon>
        <taxon>Suessiales</taxon>
        <taxon>Symbiodiniaceae</taxon>
        <taxon>Effrenium</taxon>
    </lineage>
</organism>
<evidence type="ECO:0000313" key="3">
    <source>
        <dbReference type="Proteomes" id="UP001178507"/>
    </source>
</evidence>
<dbReference type="AlphaFoldDB" id="A0AA36JSA8"/>
<keyword evidence="1" id="KW-0175">Coiled coil</keyword>
<protein>
    <submittedName>
        <fullName evidence="2">Uncharacterized protein</fullName>
    </submittedName>
</protein>
<feature type="coiled-coil region" evidence="1">
    <location>
        <begin position="3"/>
        <end position="182"/>
    </location>
</feature>